<feature type="region of interest" description="Disordered" evidence="1">
    <location>
        <begin position="95"/>
        <end position="145"/>
    </location>
</feature>
<comment type="caution">
    <text evidence="2">The sequence shown here is derived from an EMBL/GenBank/DDBJ whole genome shotgun (WGS) entry which is preliminary data.</text>
</comment>
<dbReference type="EMBL" id="SDAQ01000032">
    <property type="protein sequence ID" value="KAI3553184.1"/>
    <property type="molecule type" value="Genomic_DNA"/>
</dbReference>
<proteinExistence type="predicted"/>
<keyword evidence="3" id="KW-1185">Reference proteome</keyword>
<sequence length="145" mass="16049">MLHRPIERGCHAWVFASARRGNGGKLNEFHRSPKKHQSRIKPVNRNIRDSQKVAARRSRTDGNKRHSVRRAFKEYREPLSSGGLRSGMYQSFPRAAASEAVASAQERQIKSRASPPGPGPPPSVVSGAGGERTPMRCQQLEDLGL</sequence>
<gene>
    <name evidence="2" type="ORF">CABS02_06539</name>
</gene>
<protein>
    <submittedName>
        <fullName evidence="2">Uncharacterized protein</fullName>
    </submittedName>
</protein>
<feature type="region of interest" description="Disordered" evidence="1">
    <location>
        <begin position="22"/>
        <end position="67"/>
    </location>
</feature>
<accession>A0A9P9XFV1</accession>
<evidence type="ECO:0000313" key="3">
    <source>
        <dbReference type="Proteomes" id="UP001056436"/>
    </source>
</evidence>
<reference evidence="2" key="1">
    <citation type="submission" date="2019-01" db="EMBL/GenBank/DDBJ databases">
        <title>Colletotrichum abscissum LGMF1257.</title>
        <authorList>
            <person name="Baroncelli R."/>
        </authorList>
    </citation>
    <scope>NUCLEOTIDE SEQUENCE</scope>
    <source>
        <strain evidence="2">Ca142</strain>
    </source>
</reference>
<name>A0A9P9XFV1_9PEZI</name>
<evidence type="ECO:0000256" key="1">
    <source>
        <dbReference type="SAM" id="MobiDB-lite"/>
    </source>
</evidence>
<dbReference type="Proteomes" id="UP001056436">
    <property type="component" value="Unassembled WGS sequence"/>
</dbReference>
<organism evidence="2 3">
    <name type="scientific">Colletotrichum abscissum</name>
    <dbReference type="NCBI Taxonomy" id="1671311"/>
    <lineage>
        <taxon>Eukaryota</taxon>
        <taxon>Fungi</taxon>
        <taxon>Dikarya</taxon>
        <taxon>Ascomycota</taxon>
        <taxon>Pezizomycotina</taxon>
        <taxon>Sordariomycetes</taxon>
        <taxon>Hypocreomycetidae</taxon>
        <taxon>Glomerellales</taxon>
        <taxon>Glomerellaceae</taxon>
        <taxon>Colletotrichum</taxon>
        <taxon>Colletotrichum acutatum species complex</taxon>
    </lineage>
</organism>
<feature type="compositionally biased region" description="Low complexity" evidence="1">
    <location>
        <begin position="95"/>
        <end position="106"/>
    </location>
</feature>
<dbReference type="AlphaFoldDB" id="A0A9P9XFV1"/>
<evidence type="ECO:0000313" key="2">
    <source>
        <dbReference type="EMBL" id="KAI3553184.1"/>
    </source>
</evidence>